<dbReference type="Pfam" id="PF01066">
    <property type="entry name" value="CDP-OH_P_transf"/>
    <property type="match status" value="1"/>
</dbReference>
<keyword evidence="7 15" id="KW-0808">Transferase</keyword>
<feature type="transmembrane region" description="Helical" evidence="16">
    <location>
        <begin position="29"/>
        <end position="49"/>
    </location>
</feature>
<dbReference type="Pfam" id="PF08009">
    <property type="entry name" value="CDP-OH_P_tran_2"/>
    <property type="match status" value="1"/>
</dbReference>
<dbReference type="GO" id="GO:0016020">
    <property type="term" value="C:membrane"/>
    <property type="evidence" value="ECO:0007669"/>
    <property type="project" value="InterPro"/>
</dbReference>
<gene>
    <name evidence="18" type="primary">pssA</name>
    <name evidence="18" type="ORF">PR017_04120</name>
</gene>
<evidence type="ECO:0000313" key="19">
    <source>
        <dbReference type="Proteomes" id="UP000249499"/>
    </source>
</evidence>
<feature type="transmembrane region" description="Helical" evidence="16">
    <location>
        <begin position="182"/>
        <end position="205"/>
    </location>
</feature>
<comment type="subcellular location">
    <subcellularLocation>
        <location evidence="2">Endomembrane system</location>
        <topology evidence="2">Multi-pass membrane protein</topology>
    </subcellularLocation>
</comment>
<feature type="transmembrane region" description="Helical" evidence="16">
    <location>
        <begin position="217"/>
        <end position="233"/>
    </location>
</feature>
<keyword evidence="13" id="KW-1208">Phospholipid metabolism</keyword>
<feature type="domain" description="CDP-alcohol phosphatidyltransferase C-terminal" evidence="17">
    <location>
        <begin position="217"/>
        <end position="252"/>
    </location>
</feature>
<dbReference type="KEGG" id="rtu:PR017_04120"/>
<evidence type="ECO:0000259" key="17">
    <source>
        <dbReference type="Pfam" id="PF08009"/>
    </source>
</evidence>
<evidence type="ECO:0000256" key="5">
    <source>
        <dbReference type="ARBA" id="ARBA00017171"/>
    </source>
</evidence>
<evidence type="ECO:0000256" key="4">
    <source>
        <dbReference type="ARBA" id="ARBA00013174"/>
    </source>
</evidence>
<evidence type="ECO:0000256" key="6">
    <source>
        <dbReference type="ARBA" id="ARBA00022516"/>
    </source>
</evidence>
<keyword evidence="12" id="KW-0594">Phospholipid biosynthesis</keyword>
<evidence type="ECO:0000256" key="8">
    <source>
        <dbReference type="ARBA" id="ARBA00022692"/>
    </source>
</evidence>
<dbReference type="AlphaFoldDB" id="A0AAF1K5A3"/>
<dbReference type="Proteomes" id="UP000249499">
    <property type="component" value="Chromosome"/>
</dbReference>
<evidence type="ECO:0000256" key="10">
    <source>
        <dbReference type="ARBA" id="ARBA00023098"/>
    </source>
</evidence>
<evidence type="ECO:0000256" key="16">
    <source>
        <dbReference type="SAM" id="Phobius"/>
    </source>
</evidence>
<dbReference type="PROSITE" id="PS00379">
    <property type="entry name" value="CDP_ALCOHOL_P_TRANSF"/>
    <property type="match status" value="1"/>
</dbReference>
<evidence type="ECO:0000256" key="15">
    <source>
        <dbReference type="RuleBase" id="RU003750"/>
    </source>
</evidence>
<evidence type="ECO:0000256" key="12">
    <source>
        <dbReference type="ARBA" id="ARBA00023209"/>
    </source>
</evidence>
<keyword evidence="9 16" id="KW-1133">Transmembrane helix</keyword>
<keyword evidence="10" id="KW-0443">Lipid metabolism</keyword>
<keyword evidence="11 16" id="KW-0472">Membrane</keyword>
<dbReference type="Gene3D" id="1.20.120.1760">
    <property type="match status" value="1"/>
</dbReference>
<evidence type="ECO:0000313" key="18">
    <source>
        <dbReference type="EMBL" id="WFR96328.1"/>
    </source>
</evidence>
<feature type="transmembrane region" description="Helical" evidence="16">
    <location>
        <begin position="154"/>
        <end position="176"/>
    </location>
</feature>
<reference evidence="18 19" key="1">
    <citation type="journal article" date="2018" name="Sci. Rep.">
        <title>Rhizobium tumorigenes sp. nov., a novel plant tumorigenic bacterium isolated from cane gall tumors on thornless blackberry.</title>
        <authorList>
            <person name="Kuzmanovi N."/>
            <person name="Smalla K."/>
            <person name="Gronow S."/>
            <person name="PuBawska J."/>
        </authorList>
    </citation>
    <scope>NUCLEOTIDE SEQUENCE [LARGE SCALE GENOMIC DNA]</scope>
    <source>
        <strain evidence="18 19">1078</strain>
    </source>
</reference>
<keyword evidence="19" id="KW-1185">Reference proteome</keyword>
<evidence type="ECO:0000256" key="9">
    <source>
        <dbReference type="ARBA" id="ARBA00022989"/>
    </source>
</evidence>
<name>A0AAF1K5A3_9HYPH</name>
<keyword evidence="8 16" id="KW-0812">Transmembrane</keyword>
<dbReference type="InterPro" id="IPR043130">
    <property type="entry name" value="CDP-OH_PTrfase_TM_dom"/>
</dbReference>
<evidence type="ECO:0000256" key="1">
    <source>
        <dbReference type="ARBA" id="ARBA00000287"/>
    </source>
</evidence>
<sequence length="286" mass="31280">MKTPFPQLEPLGENEEARGPRLREIPLRLMVPNLITVLAICAGLTGVRLAFEERFELSVAMVLVAAFLDGVDGRVARMMRATSKFGAQMDSLADIVNFGVAPALVLYVYVLNQAHSLGWIAALIYAIAAGLRLARFNVMAERDNKAPWQSEYFVGVPAPAGAMLVLAPVYLGFLGIMPDKTFGYIASAYTVIIGFLLVSRLPVWSGKSEGSRIRRDLVLPIMLGVVVYVALLMSYTWEVMVVTVAGYLLSLPLGARSWQRKYGTYTINGPADPDVDDANDDIGRHI</sequence>
<evidence type="ECO:0000256" key="13">
    <source>
        <dbReference type="ARBA" id="ARBA00023264"/>
    </source>
</evidence>
<dbReference type="EC" id="2.7.8.8" evidence="4"/>
<evidence type="ECO:0000256" key="3">
    <source>
        <dbReference type="ARBA" id="ARBA00010441"/>
    </source>
</evidence>
<feature type="transmembrane region" description="Helical" evidence="16">
    <location>
        <begin position="92"/>
        <end position="110"/>
    </location>
</feature>
<keyword evidence="6" id="KW-0444">Lipid biosynthesis</keyword>
<proteinExistence type="inferred from homology"/>
<dbReference type="InterPro" id="IPR050324">
    <property type="entry name" value="CDP-alcohol_PTase-I"/>
</dbReference>
<dbReference type="PANTHER" id="PTHR14269:SF61">
    <property type="entry name" value="CDP-DIACYLGLYCEROL--SERINE O-PHOSPHATIDYLTRANSFERASE"/>
    <property type="match status" value="1"/>
</dbReference>
<evidence type="ECO:0000256" key="7">
    <source>
        <dbReference type="ARBA" id="ARBA00022679"/>
    </source>
</evidence>
<dbReference type="GO" id="GO:0003882">
    <property type="term" value="F:CDP-diacylglycerol-serine O-phosphatidyltransferase activity"/>
    <property type="evidence" value="ECO:0007669"/>
    <property type="project" value="UniProtKB-EC"/>
</dbReference>
<dbReference type="GO" id="GO:0008654">
    <property type="term" value="P:phospholipid biosynthetic process"/>
    <property type="evidence" value="ECO:0007669"/>
    <property type="project" value="UniProtKB-KW"/>
</dbReference>
<evidence type="ECO:0000256" key="11">
    <source>
        <dbReference type="ARBA" id="ARBA00023136"/>
    </source>
</evidence>
<dbReference type="NCBIfam" id="TIGR00473">
    <property type="entry name" value="pssA"/>
    <property type="match status" value="1"/>
</dbReference>
<dbReference type="GO" id="GO:0012505">
    <property type="term" value="C:endomembrane system"/>
    <property type="evidence" value="ECO:0007669"/>
    <property type="project" value="UniProtKB-SubCell"/>
</dbReference>
<dbReference type="InterPro" id="IPR012616">
    <property type="entry name" value="CDP-OH_P_trans_C"/>
</dbReference>
<dbReference type="EMBL" id="CP117255">
    <property type="protein sequence ID" value="WFR96328.1"/>
    <property type="molecule type" value="Genomic_DNA"/>
</dbReference>
<reference evidence="19" key="2">
    <citation type="journal article" date="2023" name="MicrobiologyOpen">
        <title>Genomics of the tumorigenes clade of the family Rhizobiaceae and description of Rhizobium rhododendri sp. nov.</title>
        <authorList>
            <person name="Kuzmanovic N."/>
            <person name="diCenzo G.C."/>
            <person name="Bunk B."/>
            <person name="Sproeer C."/>
            <person name="Fruehling A."/>
            <person name="Neumann-Schaal M."/>
            <person name="Overmann J."/>
            <person name="Smalla K."/>
        </authorList>
    </citation>
    <scope>NUCLEOTIDE SEQUENCE [LARGE SCALE GENOMIC DNA]</scope>
    <source>
        <strain evidence="19">1078</strain>
    </source>
</reference>
<dbReference type="InterPro" id="IPR000462">
    <property type="entry name" value="CDP-OH_P_trans"/>
</dbReference>
<dbReference type="RefSeq" id="WP_111220425.1">
    <property type="nucleotide sequence ID" value="NZ_CP117255.1"/>
</dbReference>
<accession>A0AAF1K5A3</accession>
<comment type="catalytic activity">
    <reaction evidence="1">
        <text>a CDP-1,2-diacyl-sn-glycerol + L-serine = a 1,2-diacyl-sn-glycero-3-phospho-L-serine + CMP + H(+)</text>
        <dbReference type="Rhea" id="RHEA:16913"/>
        <dbReference type="ChEBI" id="CHEBI:15378"/>
        <dbReference type="ChEBI" id="CHEBI:33384"/>
        <dbReference type="ChEBI" id="CHEBI:57262"/>
        <dbReference type="ChEBI" id="CHEBI:58332"/>
        <dbReference type="ChEBI" id="CHEBI:60377"/>
        <dbReference type="EC" id="2.7.8.8"/>
    </reaction>
</comment>
<evidence type="ECO:0000256" key="2">
    <source>
        <dbReference type="ARBA" id="ARBA00004127"/>
    </source>
</evidence>
<organism evidence="18 19">
    <name type="scientific">Rhizobium tumorigenes</name>
    <dbReference type="NCBI Taxonomy" id="2041385"/>
    <lineage>
        <taxon>Bacteria</taxon>
        <taxon>Pseudomonadati</taxon>
        <taxon>Pseudomonadota</taxon>
        <taxon>Alphaproteobacteria</taxon>
        <taxon>Hyphomicrobiales</taxon>
        <taxon>Rhizobiaceae</taxon>
        <taxon>Rhizobium/Agrobacterium group</taxon>
        <taxon>Rhizobium</taxon>
    </lineage>
</organism>
<protein>
    <recommendedName>
        <fullName evidence="5">CDP-diacylglycerol--serine O-phosphatidyltransferase</fullName>
        <ecNumber evidence="4">2.7.8.8</ecNumber>
    </recommendedName>
    <alternativeName>
        <fullName evidence="14">Phosphatidylserine synthase</fullName>
    </alternativeName>
</protein>
<dbReference type="PANTHER" id="PTHR14269">
    <property type="entry name" value="CDP-DIACYLGLYCEROL--GLYCEROL-3-PHOSPHATE 3-PHOSPHATIDYLTRANSFERASE-RELATED"/>
    <property type="match status" value="1"/>
</dbReference>
<dbReference type="InterPro" id="IPR048254">
    <property type="entry name" value="CDP_ALCOHOL_P_TRANSF_CS"/>
</dbReference>
<dbReference type="InterPro" id="IPR004533">
    <property type="entry name" value="CDP-diaglyc--ser_O-PTrfase"/>
</dbReference>
<evidence type="ECO:0000256" key="14">
    <source>
        <dbReference type="ARBA" id="ARBA00032361"/>
    </source>
</evidence>
<comment type="similarity">
    <text evidence="3 15">Belongs to the CDP-alcohol phosphatidyltransferase class-I family.</text>
</comment>
<feature type="transmembrane region" description="Helical" evidence="16">
    <location>
        <begin position="116"/>
        <end position="134"/>
    </location>
</feature>